<dbReference type="AlphaFoldDB" id="A0A6P1W768"/>
<name>A0A6P1W768_9BACT</name>
<gene>
    <name evidence="1" type="ORF">GJR95_34215</name>
</gene>
<reference evidence="1 2" key="1">
    <citation type="submission" date="2019-11" db="EMBL/GenBank/DDBJ databases">
        <title>Spirosoma endbachense sp. nov., isolated from a natural salt meadow.</title>
        <authorList>
            <person name="Rojas J."/>
            <person name="Ambika Manirajan B."/>
            <person name="Ratering S."/>
            <person name="Suarez C."/>
            <person name="Geissler-Plaum R."/>
            <person name="Schnell S."/>
        </authorList>
    </citation>
    <scope>NUCLEOTIDE SEQUENCE [LARGE SCALE GENOMIC DNA]</scope>
    <source>
        <strain evidence="1 2">I-24</strain>
    </source>
</reference>
<organism evidence="1 2">
    <name type="scientific">Spirosoma endbachense</name>
    <dbReference type="NCBI Taxonomy" id="2666025"/>
    <lineage>
        <taxon>Bacteria</taxon>
        <taxon>Pseudomonadati</taxon>
        <taxon>Bacteroidota</taxon>
        <taxon>Cytophagia</taxon>
        <taxon>Cytophagales</taxon>
        <taxon>Cytophagaceae</taxon>
        <taxon>Spirosoma</taxon>
    </lineage>
</organism>
<dbReference type="RefSeq" id="WP_162390153.1">
    <property type="nucleotide sequence ID" value="NZ_CP045997.1"/>
</dbReference>
<evidence type="ECO:0000313" key="1">
    <source>
        <dbReference type="EMBL" id="QHV99760.1"/>
    </source>
</evidence>
<dbReference type="KEGG" id="senf:GJR95_34215"/>
<dbReference type="EMBL" id="CP045997">
    <property type="protein sequence ID" value="QHV99760.1"/>
    <property type="molecule type" value="Genomic_DNA"/>
</dbReference>
<dbReference type="Proteomes" id="UP000464577">
    <property type="component" value="Chromosome"/>
</dbReference>
<sequence length="79" mass="8827">MAFFFDSHIHPSLKKQFANPVEVPVSGLPAVNSWRTIDTEDFNVSLPASLPIDKVADRIFFENGRDFVIARLDAINALP</sequence>
<accession>A0A6P1W768</accession>
<keyword evidence="2" id="KW-1185">Reference proteome</keyword>
<protein>
    <submittedName>
        <fullName evidence="1">Uncharacterized protein</fullName>
    </submittedName>
</protein>
<proteinExistence type="predicted"/>
<evidence type="ECO:0000313" key="2">
    <source>
        <dbReference type="Proteomes" id="UP000464577"/>
    </source>
</evidence>